<name>G4TIY7_SERID</name>
<keyword evidence="3" id="KW-0378">Hydrolase</keyword>
<dbReference type="PROSITE" id="PS51194">
    <property type="entry name" value="HELICASE_CTER"/>
    <property type="match status" value="1"/>
</dbReference>
<comment type="caution">
    <text evidence="9">The sequence shown here is derived from an EMBL/GenBank/DDBJ whole genome shotgun (WGS) entry which is preliminary data.</text>
</comment>
<dbReference type="STRING" id="1109443.G4TIY7"/>
<dbReference type="Proteomes" id="UP000007148">
    <property type="component" value="Unassembled WGS sequence"/>
</dbReference>
<dbReference type="SUPFAM" id="SSF52540">
    <property type="entry name" value="P-loop containing nucleoside triphosphate hydrolases"/>
    <property type="match status" value="2"/>
</dbReference>
<dbReference type="CDD" id="cd18793">
    <property type="entry name" value="SF2_C_SNF"/>
    <property type="match status" value="1"/>
</dbReference>
<keyword evidence="4" id="KW-0067">ATP-binding</keyword>
<evidence type="ECO:0000256" key="4">
    <source>
        <dbReference type="ARBA" id="ARBA00022840"/>
    </source>
</evidence>
<feature type="domain" description="Helicase ATP-binding" evidence="7">
    <location>
        <begin position="76"/>
        <end position="278"/>
    </location>
</feature>
<protein>
    <submittedName>
        <fullName evidence="9">Related to RAD26-DNA repair and recombination protein</fullName>
    </submittedName>
</protein>
<evidence type="ECO:0000256" key="1">
    <source>
        <dbReference type="ARBA" id="ARBA00004123"/>
    </source>
</evidence>
<dbReference type="PANTHER" id="PTHR45629">
    <property type="entry name" value="SNF2/RAD54 FAMILY MEMBER"/>
    <property type="match status" value="1"/>
</dbReference>
<keyword evidence="2" id="KW-0547">Nucleotide-binding</keyword>
<dbReference type="InterPro" id="IPR001650">
    <property type="entry name" value="Helicase_C-like"/>
</dbReference>
<evidence type="ECO:0000313" key="10">
    <source>
        <dbReference type="Proteomes" id="UP000007148"/>
    </source>
</evidence>
<dbReference type="InterPro" id="IPR038718">
    <property type="entry name" value="SNF2-like_sf"/>
</dbReference>
<dbReference type="SMART" id="SM00490">
    <property type="entry name" value="HELICc"/>
    <property type="match status" value="1"/>
</dbReference>
<dbReference type="EMBL" id="CAFZ01000113">
    <property type="protein sequence ID" value="CCA71294.1"/>
    <property type="molecule type" value="Genomic_DNA"/>
</dbReference>
<evidence type="ECO:0000256" key="3">
    <source>
        <dbReference type="ARBA" id="ARBA00022801"/>
    </source>
</evidence>
<dbReference type="HOGENOM" id="CLU_000315_4_3_1"/>
<reference evidence="9 10" key="1">
    <citation type="journal article" date="2011" name="PLoS Pathog.">
        <title>Endophytic Life Strategies Decoded by Genome and Transcriptome Analyses of the Mutualistic Root Symbiont Piriformospora indica.</title>
        <authorList>
            <person name="Zuccaro A."/>
            <person name="Lahrmann U."/>
            <person name="Guldener U."/>
            <person name="Langen G."/>
            <person name="Pfiffi S."/>
            <person name="Biedenkopf D."/>
            <person name="Wong P."/>
            <person name="Samans B."/>
            <person name="Grimm C."/>
            <person name="Basiewicz M."/>
            <person name="Murat C."/>
            <person name="Martin F."/>
            <person name="Kogel K.H."/>
        </authorList>
    </citation>
    <scope>NUCLEOTIDE SEQUENCE [LARGE SCALE GENOMIC DNA]</scope>
    <source>
        <strain evidence="9 10">DSM 11827</strain>
    </source>
</reference>
<dbReference type="GO" id="GO:0005524">
    <property type="term" value="F:ATP binding"/>
    <property type="evidence" value="ECO:0007669"/>
    <property type="project" value="InterPro"/>
</dbReference>
<dbReference type="OMA" id="DGVIWPY"/>
<evidence type="ECO:0000256" key="2">
    <source>
        <dbReference type="ARBA" id="ARBA00022741"/>
    </source>
</evidence>
<dbReference type="Gene3D" id="3.40.50.300">
    <property type="entry name" value="P-loop containing nucleotide triphosphate hydrolases"/>
    <property type="match status" value="1"/>
</dbReference>
<sequence length="794" mass="90399">MNGLQLKSNDEKRESRREITSAIEAQDGMGFKPRFSKRPTIPPPPLILDHEKDIRVPDSINYCLRSYQRDGIRFMYQRYRQRMGGILGDDMGLGKTVQVISFLSAIMKKTGKRTDLDRRCQHINRLFDEGKRLRRLGEDQSVDEHLPPPNDRWPTCLLVVPSSLISNWKNELETWGYFEFAVYQGDRRSEVVRQFRMGRLDIVLVSLEILRSPAGDALFDLGWSLTICDEVHRLKNCNRESLKAASQIECDVRIGLTGTALQNNYEELWTLLNWANPGKLGTKQQWNHSISSVLKDGQSSNATPEQTARRDAVAKGVKEKLLPMYFLRRDKQEIADQLPRKTETIAFCPLTQMQKAVYRRLLESEDMQRILRAEDSCECGSGKTCGACCCPVDKGMILSYISTFIKISNSLFLIVPVLGDSPDALVVNRKLTETLIPGVAPAQLQHAMWCEPENYCGKWKVLVGLLNDWHTENEAFQIQEGQKSVVTSQKRHKVLVFTKSRKLLDFIVSSLASLAYTTEVISGEVVQEDRQRAIDSFQTDPNVFVMVITTSTGSVGLNLTAANKVIIFDPDWNPTVDMQAMDRAYRLGQTRDVEVVRLISSGSLEELIYQRQIYKMQMMMTIYDAKPQTRYFEGVQGDKEKEGELFGVRNLFTLTEGNTEMRIEEARYRDEVWLNMAALEKRLHGSKGIDLKKSLIDDFTEGAVKKAENHMKKIEKQLRKHGVASMVSGQEVAMDSEKWSILQSRKRGRKSSADKKAQTSTPSIEWTAPMRLRKMTVAHSQDLPAGRAEMVLSD</sequence>
<gene>
    <name evidence="9" type="ORF">PIIN_05233</name>
</gene>
<dbReference type="InterPro" id="IPR027417">
    <property type="entry name" value="P-loop_NTPase"/>
</dbReference>
<dbReference type="InterPro" id="IPR050496">
    <property type="entry name" value="SNF2_RAD54_helicase_repair"/>
</dbReference>
<keyword evidence="10" id="KW-1185">Reference proteome</keyword>
<feature type="domain" description="Helicase C-terminal" evidence="8">
    <location>
        <begin position="480"/>
        <end position="633"/>
    </location>
</feature>
<evidence type="ECO:0000259" key="7">
    <source>
        <dbReference type="PROSITE" id="PS51192"/>
    </source>
</evidence>
<dbReference type="Gene3D" id="3.40.50.10810">
    <property type="entry name" value="Tandem AAA-ATPase domain"/>
    <property type="match status" value="1"/>
</dbReference>
<dbReference type="PROSITE" id="PS51192">
    <property type="entry name" value="HELICASE_ATP_BIND_1"/>
    <property type="match status" value="1"/>
</dbReference>
<dbReference type="Pfam" id="PF00176">
    <property type="entry name" value="SNF2-rel_dom"/>
    <property type="match status" value="1"/>
</dbReference>
<dbReference type="InterPro" id="IPR000330">
    <property type="entry name" value="SNF2_N"/>
</dbReference>
<dbReference type="InParanoid" id="G4TIY7"/>
<evidence type="ECO:0000256" key="5">
    <source>
        <dbReference type="ARBA" id="ARBA00023242"/>
    </source>
</evidence>
<keyword evidence="5" id="KW-0539">Nucleus</keyword>
<feature type="region of interest" description="Disordered" evidence="6">
    <location>
        <begin position="743"/>
        <end position="768"/>
    </location>
</feature>
<evidence type="ECO:0000313" key="9">
    <source>
        <dbReference type="EMBL" id="CCA71294.1"/>
    </source>
</evidence>
<organism evidence="9 10">
    <name type="scientific">Serendipita indica (strain DSM 11827)</name>
    <name type="common">Root endophyte fungus</name>
    <name type="synonym">Piriformospora indica</name>
    <dbReference type="NCBI Taxonomy" id="1109443"/>
    <lineage>
        <taxon>Eukaryota</taxon>
        <taxon>Fungi</taxon>
        <taxon>Dikarya</taxon>
        <taxon>Basidiomycota</taxon>
        <taxon>Agaricomycotina</taxon>
        <taxon>Agaricomycetes</taxon>
        <taxon>Sebacinales</taxon>
        <taxon>Serendipitaceae</taxon>
        <taxon>Serendipita</taxon>
    </lineage>
</organism>
<dbReference type="GO" id="GO:0016787">
    <property type="term" value="F:hydrolase activity"/>
    <property type="evidence" value="ECO:0007669"/>
    <property type="project" value="UniProtKB-KW"/>
</dbReference>
<dbReference type="InterPro" id="IPR049730">
    <property type="entry name" value="SNF2/RAD54-like_C"/>
</dbReference>
<dbReference type="Pfam" id="PF00271">
    <property type="entry name" value="Helicase_C"/>
    <property type="match status" value="1"/>
</dbReference>
<dbReference type="SMART" id="SM00487">
    <property type="entry name" value="DEXDc"/>
    <property type="match status" value="1"/>
</dbReference>
<dbReference type="InterPro" id="IPR014001">
    <property type="entry name" value="Helicase_ATP-bd"/>
</dbReference>
<dbReference type="eggNOG" id="KOG0387">
    <property type="taxonomic scope" value="Eukaryota"/>
</dbReference>
<dbReference type="OrthoDB" id="413460at2759"/>
<evidence type="ECO:0000256" key="6">
    <source>
        <dbReference type="SAM" id="MobiDB-lite"/>
    </source>
</evidence>
<accession>G4TIY7</accession>
<dbReference type="PANTHER" id="PTHR45629:SF7">
    <property type="entry name" value="DNA EXCISION REPAIR PROTEIN ERCC-6-RELATED"/>
    <property type="match status" value="1"/>
</dbReference>
<dbReference type="AlphaFoldDB" id="G4TIY7"/>
<dbReference type="GO" id="GO:0005634">
    <property type="term" value="C:nucleus"/>
    <property type="evidence" value="ECO:0007669"/>
    <property type="project" value="UniProtKB-SubCell"/>
</dbReference>
<evidence type="ECO:0000259" key="8">
    <source>
        <dbReference type="PROSITE" id="PS51194"/>
    </source>
</evidence>
<comment type="subcellular location">
    <subcellularLocation>
        <location evidence="1">Nucleus</location>
    </subcellularLocation>
</comment>
<proteinExistence type="predicted"/>
<dbReference type="FunFam" id="3.40.50.10810:FF:000019">
    <property type="entry name" value="DNA excision repair protein ERCC-6-like 2 isoform X1"/>
    <property type="match status" value="1"/>
</dbReference>